<dbReference type="OrthoDB" id="2860352at2"/>
<gene>
    <name evidence="1" type="ORF">IW15_19450</name>
</gene>
<proteinExistence type="predicted"/>
<keyword evidence="2" id="KW-1185">Reference proteome</keyword>
<sequence>MKNYTYWKNCITLLEKGDIENATHYAIDMALQSKVSQELIDKIMAVNLKGYEKKVESKMNECIVRANTENAQALCLYYSIDNGWDSTIYICKDYTKQNSHWISESKSWVEVGKARGFSGIYINDAGAAFFADAVSAGICTLLMLRTTIAFYHVAQKFSDCGLKLCITATESDFVRVV</sequence>
<dbReference type="AlphaFoldDB" id="A0A086A1F3"/>
<protein>
    <submittedName>
        <fullName evidence="1">Uncharacterized protein</fullName>
    </submittedName>
</protein>
<organism evidence="1 2">
    <name type="scientific">Chryseobacterium soli</name>
    <dbReference type="NCBI Taxonomy" id="445961"/>
    <lineage>
        <taxon>Bacteria</taxon>
        <taxon>Pseudomonadati</taxon>
        <taxon>Bacteroidota</taxon>
        <taxon>Flavobacteriia</taxon>
        <taxon>Flavobacteriales</taxon>
        <taxon>Weeksellaceae</taxon>
        <taxon>Chryseobacterium group</taxon>
        <taxon>Chryseobacterium</taxon>
    </lineage>
</organism>
<evidence type="ECO:0000313" key="1">
    <source>
        <dbReference type="EMBL" id="KFF10517.1"/>
    </source>
</evidence>
<accession>A0A086A1F3</accession>
<evidence type="ECO:0000313" key="2">
    <source>
        <dbReference type="Proteomes" id="UP000028705"/>
    </source>
</evidence>
<dbReference type="RefSeq" id="WP_034714500.1">
    <property type="nucleotide sequence ID" value="NZ_JPRH01000010.1"/>
</dbReference>
<dbReference type="Proteomes" id="UP000028705">
    <property type="component" value="Unassembled WGS sequence"/>
</dbReference>
<name>A0A086A1F3_9FLAO</name>
<comment type="caution">
    <text evidence="1">The sequence shown here is derived from an EMBL/GenBank/DDBJ whole genome shotgun (WGS) entry which is preliminary data.</text>
</comment>
<reference evidence="1 2" key="1">
    <citation type="submission" date="2014-07" db="EMBL/GenBank/DDBJ databases">
        <title>Genome of Chryseobacterium soli DSM 19298.</title>
        <authorList>
            <person name="Stropko S.J."/>
            <person name="Pipes S.E."/>
            <person name="Newman J."/>
        </authorList>
    </citation>
    <scope>NUCLEOTIDE SEQUENCE [LARGE SCALE GENOMIC DNA]</scope>
    <source>
        <strain evidence="1 2">DSM 19298</strain>
    </source>
</reference>
<dbReference type="STRING" id="445961.IW15_19450"/>
<dbReference type="EMBL" id="JPRH01000010">
    <property type="protein sequence ID" value="KFF10517.1"/>
    <property type="molecule type" value="Genomic_DNA"/>
</dbReference>